<evidence type="ECO:0008006" key="4">
    <source>
        <dbReference type="Google" id="ProtNLM"/>
    </source>
</evidence>
<dbReference type="OrthoDB" id="4929908at2"/>
<accession>A0A4R6RFV3</accession>
<gene>
    <name evidence="2" type="ORF">EDD54_2077</name>
</gene>
<feature type="region of interest" description="Disordered" evidence="1">
    <location>
        <begin position="1"/>
        <end position="21"/>
    </location>
</feature>
<comment type="caution">
    <text evidence="2">The sequence shown here is derived from an EMBL/GenBank/DDBJ whole genome shotgun (WGS) entry which is preliminary data.</text>
</comment>
<organism evidence="2 3">
    <name type="scientific">Oharaeibacter diazotrophicus</name>
    <dbReference type="NCBI Taxonomy" id="1920512"/>
    <lineage>
        <taxon>Bacteria</taxon>
        <taxon>Pseudomonadati</taxon>
        <taxon>Pseudomonadota</taxon>
        <taxon>Alphaproteobacteria</taxon>
        <taxon>Hyphomicrobiales</taxon>
        <taxon>Pleomorphomonadaceae</taxon>
        <taxon>Oharaeibacter</taxon>
    </lineage>
</organism>
<dbReference type="PROSITE" id="PS51318">
    <property type="entry name" value="TAT"/>
    <property type="match status" value="1"/>
</dbReference>
<dbReference type="RefSeq" id="WP_126541091.1">
    <property type="nucleotide sequence ID" value="NZ_BSPM01000004.1"/>
</dbReference>
<dbReference type="InterPro" id="IPR006311">
    <property type="entry name" value="TAT_signal"/>
</dbReference>
<dbReference type="Proteomes" id="UP000294547">
    <property type="component" value="Unassembled WGS sequence"/>
</dbReference>
<evidence type="ECO:0000313" key="2">
    <source>
        <dbReference type="EMBL" id="TDP85229.1"/>
    </source>
</evidence>
<proteinExistence type="predicted"/>
<dbReference type="AlphaFoldDB" id="A0A4R6RFV3"/>
<sequence length="190" mass="21119">MDHHHHHHDEPHGHGPARRPISRRLFLRRSSELSLAAAITVVAGNALLNAGEAWAVEVKALKPETMRTLIQLARDIYPHDRIADRFYAIAVKGHDDKAGADSAHRSLIEEGVAGLDEAAGPNGYVGLGWEAERVALLRKIEDGAFFQAVRSDLVVSLYNQQDVWPIFGYEGESYSKGGYLERGFDDIDWL</sequence>
<evidence type="ECO:0000313" key="3">
    <source>
        <dbReference type="Proteomes" id="UP000294547"/>
    </source>
</evidence>
<evidence type="ECO:0000256" key="1">
    <source>
        <dbReference type="SAM" id="MobiDB-lite"/>
    </source>
</evidence>
<name>A0A4R6RFV3_9HYPH</name>
<feature type="compositionally biased region" description="Basic and acidic residues" evidence="1">
    <location>
        <begin position="1"/>
        <end position="13"/>
    </location>
</feature>
<protein>
    <recommendedName>
        <fullName evidence="4">Twin-arginine translocation pathway signal</fullName>
    </recommendedName>
</protein>
<reference evidence="2 3" key="1">
    <citation type="submission" date="2019-03" db="EMBL/GenBank/DDBJ databases">
        <title>Genomic Encyclopedia of Type Strains, Phase IV (KMG-IV): sequencing the most valuable type-strain genomes for metagenomic binning, comparative biology and taxonomic classification.</title>
        <authorList>
            <person name="Goeker M."/>
        </authorList>
    </citation>
    <scope>NUCLEOTIDE SEQUENCE [LARGE SCALE GENOMIC DNA]</scope>
    <source>
        <strain evidence="2 3">DSM 102969</strain>
    </source>
</reference>
<dbReference type="EMBL" id="SNXY01000007">
    <property type="protein sequence ID" value="TDP85229.1"/>
    <property type="molecule type" value="Genomic_DNA"/>
</dbReference>
<keyword evidence="3" id="KW-1185">Reference proteome</keyword>